<dbReference type="PANTHER" id="PTHR21310:SF37">
    <property type="entry name" value="AMINOGLYCOSIDE PHOSPHOTRANSFERASE DOMAIN-CONTAINING PROTEIN"/>
    <property type="match status" value="1"/>
</dbReference>
<protein>
    <recommendedName>
        <fullName evidence="3">Aminoglycoside phosphotransferase domain-containing protein</fullName>
    </recommendedName>
</protein>
<sequence length="412" mass="46168">MSALGSDAWLNASAYDSTHPLHTRAADFIANIDWSSLTKNASQLRHGIPCTLSEKFSVGHFNMVRRLEFEDGVLWIARLRLPELNSVFGEREALDVENSMRIEVGTLKYIREKTAIPVPDIHSYKFGSEDSTGVGAPYILMSYIHGNVAQDLQEEIDGDSNLFGTPEQDQNFRRQMVEIQFQLANLTFDRIGAVYQDGDVGFKLGPEIETGLGPWATPQMYWDAWAHHAAGVARKDCTEETKLDASIQLPVYFNDLMAAYGQSRQTRFGLVNRDFGAHNVLVDKEFNILALIDVDGVIAAPIERVAQFPCFMSLERPAPGYVERRPAAIERLKGCEGFLEKYAETVREFRASQGASASSGGPKLEEVMMSDGASIVQGLIEYGQHQIHVNQRWLGAYEKFMRKIGKEVDRHE</sequence>
<dbReference type="InterPro" id="IPR051678">
    <property type="entry name" value="AGP_Transferase"/>
</dbReference>
<dbReference type="EMBL" id="JAUTXT010000012">
    <property type="protein sequence ID" value="KAK3675980.1"/>
    <property type="molecule type" value="Genomic_DNA"/>
</dbReference>
<comment type="caution">
    <text evidence="1">The sequence shown here is derived from an EMBL/GenBank/DDBJ whole genome shotgun (WGS) entry which is preliminary data.</text>
</comment>
<dbReference type="Proteomes" id="UP001274830">
    <property type="component" value="Unassembled WGS sequence"/>
</dbReference>
<keyword evidence="2" id="KW-1185">Reference proteome</keyword>
<dbReference type="SUPFAM" id="SSF56112">
    <property type="entry name" value="Protein kinase-like (PK-like)"/>
    <property type="match status" value="1"/>
</dbReference>
<name>A0AAE0WQ86_9PEZI</name>
<evidence type="ECO:0000313" key="1">
    <source>
        <dbReference type="EMBL" id="KAK3675980.1"/>
    </source>
</evidence>
<proteinExistence type="predicted"/>
<reference evidence="1" key="1">
    <citation type="submission" date="2023-07" db="EMBL/GenBank/DDBJ databases">
        <title>Black Yeasts Isolated from many extreme environments.</title>
        <authorList>
            <person name="Coleine C."/>
            <person name="Stajich J.E."/>
            <person name="Selbmann L."/>
        </authorList>
    </citation>
    <scope>NUCLEOTIDE SEQUENCE</scope>
    <source>
        <strain evidence="1">CCFEE 5485</strain>
    </source>
</reference>
<dbReference type="AlphaFoldDB" id="A0AAE0WQ86"/>
<evidence type="ECO:0008006" key="3">
    <source>
        <dbReference type="Google" id="ProtNLM"/>
    </source>
</evidence>
<gene>
    <name evidence="1" type="ORF">LTR78_004172</name>
</gene>
<evidence type="ECO:0000313" key="2">
    <source>
        <dbReference type="Proteomes" id="UP001274830"/>
    </source>
</evidence>
<dbReference type="InterPro" id="IPR011009">
    <property type="entry name" value="Kinase-like_dom_sf"/>
</dbReference>
<accession>A0AAE0WQ86</accession>
<dbReference type="PANTHER" id="PTHR21310">
    <property type="entry name" value="AMINOGLYCOSIDE PHOSPHOTRANSFERASE-RELATED-RELATED"/>
    <property type="match status" value="1"/>
</dbReference>
<organism evidence="1 2">
    <name type="scientific">Recurvomyces mirabilis</name>
    <dbReference type="NCBI Taxonomy" id="574656"/>
    <lineage>
        <taxon>Eukaryota</taxon>
        <taxon>Fungi</taxon>
        <taxon>Dikarya</taxon>
        <taxon>Ascomycota</taxon>
        <taxon>Pezizomycotina</taxon>
        <taxon>Dothideomycetes</taxon>
        <taxon>Dothideomycetidae</taxon>
        <taxon>Mycosphaerellales</taxon>
        <taxon>Teratosphaeriaceae</taxon>
        <taxon>Recurvomyces</taxon>
    </lineage>
</organism>